<feature type="domain" description="N-acetyltransferase" evidence="1">
    <location>
        <begin position="42"/>
        <end position="192"/>
    </location>
</feature>
<protein>
    <submittedName>
        <fullName evidence="2">GNAT family N-acetyltransferase</fullName>
    </submittedName>
</protein>
<organism evidence="2 3">
    <name type="scientific">Novosphingobium silvae</name>
    <dbReference type="NCBI Taxonomy" id="2692619"/>
    <lineage>
        <taxon>Bacteria</taxon>
        <taxon>Pseudomonadati</taxon>
        <taxon>Pseudomonadota</taxon>
        <taxon>Alphaproteobacteria</taxon>
        <taxon>Sphingomonadales</taxon>
        <taxon>Sphingomonadaceae</taxon>
        <taxon>Novosphingobium</taxon>
    </lineage>
</organism>
<dbReference type="RefSeq" id="WP_160987251.1">
    <property type="nucleotide sequence ID" value="NZ_WVTD01000022.1"/>
</dbReference>
<keyword evidence="2" id="KW-0808">Transferase</keyword>
<sequence>MLSRDGEPSRRDHPVLLPDAFSRPQSIYCRVAVHEGQSMPNIQIYALERAHLPALRRILDRVELFPSEMLQDMASPFLERTAPHHWLVAKIDDVVVGFAYAEPERMTEGTFNLLAIATDPDMRGRGVPTVLISALENELRGQGGRILLVETSSIDQYAATRHFYHNRAFVEAACIRDFYTDGEHKIVFWKRL</sequence>
<keyword evidence="3" id="KW-1185">Reference proteome</keyword>
<dbReference type="Pfam" id="PF00583">
    <property type="entry name" value="Acetyltransf_1"/>
    <property type="match status" value="1"/>
</dbReference>
<dbReference type="CDD" id="cd04301">
    <property type="entry name" value="NAT_SF"/>
    <property type="match status" value="1"/>
</dbReference>
<gene>
    <name evidence="2" type="ORF">GR702_19075</name>
</gene>
<evidence type="ECO:0000313" key="3">
    <source>
        <dbReference type="Proteomes" id="UP000465810"/>
    </source>
</evidence>
<dbReference type="EMBL" id="WVTD01000022">
    <property type="protein sequence ID" value="MYL99866.1"/>
    <property type="molecule type" value="Genomic_DNA"/>
</dbReference>
<dbReference type="InterPro" id="IPR000182">
    <property type="entry name" value="GNAT_dom"/>
</dbReference>
<dbReference type="PROSITE" id="PS51186">
    <property type="entry name" value="GNAT"/>
    <property type="match status" value="1"/>
</dbReference>
<dbReference type="AlphaFoldDB" id="A0A7X4GJM5"/>
<comment type="caution">
    <text evidence="2">The sequence shown here is derived from an EMBL/GenBank/DDBJ whole genome shotgun (WGS) entry which is preliminary data.</text>
</comment>
<accession>A0A7X4GJM5</accession>
<evidence type="ECO:0000313" key="2">
    <source>
        <dbReference type="EMBL" id="MYL99866.1"/>
    </source>
</evidence>
<dbReference type="SUPFAM" id="SSF55729">
    <property type="entry name" value="Acyl-CoA N-acyltransferases (Nat)"/>
    <property type="match status" value="1"/>
</dbReference>
<dbReference type="Proteomes" id="UP000465810">
    <property type="component" value="Unassembled WGS sequence"/>
</dbReference>
<reference evidence="2 3" key="1">
    <citation type="submission" date="2019-12" db="EMBL/GenBank/DDBJ databases">
        <authorList>
            <person name="Feng G."/>
            <person name="Zhu H."/>
        </authorList>
    </citation>
    <scope>NUCLEOTIDE SEQUENCE [LARGE SCALE GENOMIC DNA]</scope>
    <source>
        <strain evidence="2 3">FGD1</strain>
    </source>
</reference>
<dbReference type="GO" id="GO:0016747">
    <property type="term" value="F:acyltransferase activity, transferring groups other than amino-acyl groups"/>
    <property type="evidence" value="ECO:0007669"/>
    <property type="project" value="InterPro"/>
</dbReference>
<proteinExistence type="predicted"/>
<evidence type="ECO:0000259" key="1">
    <source>
        <dbReference type="PROSITE" id="PS51186"/>
    </source>
</evidence>
<name>A0A7X4GJM5_9SPHN</name>
<dbReference type="InterPro" id="IPR016181">
    <property type="entry name" value="Acyl_CoA_acyltransferase"/>
</dbReference>
<dbReference type="Gene3D" id="3.40.630.30">
    <property type="match status" value="1"/>
</dbReference>